<comment type="caution">
    <text evidence="1">The sequence shown here is derived from an EMBL/GenBank/DDBJ whole genome shotgun (WGS) entry which is preliminary data.</text>
</comment>
<evidence type="ECO:0000313" key="1">
    <source>
        <dbReference type="EMBL" id="GAA4264211.1"/>
    </source>
</evidence>
<dbReference type="Proteomes" id="UP001500620">
    <property type="component" value="Unassembled WGS sequence"/>
</dbReference>
<proteinExistence type="predicted"/>
<accession>A0ABP8DW49</accession>
<evidence type="ECO:0000313" key="2">
    <source>
        <dbReference type="Proteomes" id="UP001500620"/>
    </source>
</evidence>
<organism evidence="1 2">
    <name type="scientific">Dactylosporangium darangshiense</name>
    <dbReference type="NCBI Taxonomy" id="579108"/>
    <lineage>
        <taxon>Bacteria</taxon>
        <taxon>Bacillati</taxon>
        <taxon>Actinomycetota</taxon>
        <taxon>Actinomycetes</taxon>
        <taxon>Micromonosporales</taxon>
        <taxon>Micromonosporaceae</taxon>
        <taxon>Dactylosporangium</taxon>
    </lineage>
</organism>
<dbReference type="EMBL" id="BAABAT010000113">
    <property type="protein sequence ID" value="GAA4264211.1"/>
    <property type="molecule type" value="Genomic_DNA"/>
</dbReference>
<protein>
    <submittedName>
        <fullName evidence="1">Uncharacterized protein</fullName>
    </submittedName>
</protein>
<sequence length="62" mass="6885">MDHRRIRPQADSSTLAAMAKRNKGPSTARLYGIQPWDHPDLVLARAVAARYCQGALEPSPDR</sequence>
<reference evidence="2" key="1">
    <citation type="journal article" date="2019" name="Int. J. Syst. Evol. Microbiol.">
        <title>The Global Catalogue of Microorganisms (GCM) 10K type strain sequencing project: providing services to taxonomists for standard genome sequencing and annotation.</title>
        <authorList>
            <consortium name="The Broad Institute Genomics Platform"/>
            <consortium name="The Broad Institute Genome Sequencing Center for Infectious Disease"/>
            <person name="Wu L."/>
            <person name="Ma J."/>
        </authorList>
    </citation>
    <scope>NUCLEOTIDE SEQUENCE [LARGE SCALE GENOMIC DNA]</scope>
    <source>
        <strain evidence="2">JCM 17441</strain>
    </source>
</reference>
<name>A0ABP8DW49_9ACTN</name>
<gene>
    <name evidence="1" type="ORF">GCM10022255_115750</name>
</gene>
<keyword evidence="2" id="KW-1185">Reference proteome</keyword>